<keyword evidence="3" id="KW-0904">Protein phosphatase</keyword>
<accession>A0A6P4ZXB0</accession>
<evidence type="ECO:0000256" key="6">
    <source>
        <dbReference type="ARBA" id="ARBA00072470"/>
    </source>
</evidence>
<dbReference type="AlphaFoldDB" id="A0A6P4ZXB0"/>
<gene>
    <name evidence="10" type="primary">LOC109486427</name>
</gene>
<dbReference type="RefSeq" id="XP_019645820.1">
    <property type="nucleotide sequence ID" value="XM_019790261.1"/>
</dbReference>
<comment type="catalytic activity">
    <reaction evidence="4">
        <text>O-phospho-L-tyrosyl-[protein] + H2O = L-tyrosyl-[protein] + phosphate</text>
        <dbReference type="Rhea" id="RHEA:10684"/>
        <dbReference type="Rhea" id="RHEA-COMP:10136"/>
        <dbReference type="Rhea" id="RHEA-COMP:20101"/>
        <dbReference type="ChEBI" id="CHEBI:15377"/>
        <dbReference type="ChEBI" id="CHEBI:43474"/>
        <dbReference type="ChEBI" id="CHEBI:46858"/>
        <dbReference type="ChEBI" id="CHEBI:61978"/>
        <dbReference type="EC" id="3.1.3.48"/>
    </reaction>
</comment>
<dbReference type="InterPro" id="IPR003595">
    <property type="entry name" value="Tyr_Pase_cat"/>
</dbReference>
<evidence type="ECO:0000256" key="1">
    <source>
        <dbReference type="ARBA" id="ARBA00013064"/>
    </source>
</evidence>
<feature type="domain" description="Tyrosine-protein phosphatase" evidence="7">
    <location>
        <begin position="271"/>
        <end position="533"/>
    </location>
</feature>
<dbReference type="PANTHER" id="PTHR19134">
    <property type="entry name" value="RECEPTOR-TYPE TYROSINE-PROTEIN PHOSPHATASE"/>
    <property type="match status" value="1"/>
</dbReference>
<feature type="non-terminal residue" evidence="10">
    <location>
        <position position="1"/>
    </location>
</feature>
<reference evidence="10" key="1">
    <citation type="submission" date="2025-08" db="UniProtKB">
        <authorList>
            <consortium name="RefSeq"/>
        </authorList>
    </citation>
    <scope>IDENTIFICATION</scope>
    <source>
        <tissue evidence="10">Gonad</tissue>
    </source>
</reference>
<dbReference type="InterPro" id="IPR000387">
    <property type="entry name" value="Tyr_Pase_dom"/>
</dbReference>
<dbReference type="InterPro" id="IPR050348">
    <property type="entry name" value="Protein-Tyr_Phosphatase"/>
</dbReference>
<dbReference type="Proteomes" id="UP000515135">
    <property type="component" value="Unplaced"/>
</dbReference>
<dbReference type="OrthoDB" id="10253954at2759"/>
<keyword evidence="2" id="KW-0378">Hydrolase</keyword>
<proteinExistence type="predicted"/>
<dbReference type="PRINTS" id="PR00700">
    <property type="entry name" value="PRTYPHPHTASE"/>
</dbReference>
<dbReference type="InterPro" id="IPR000242">
    <property type="entry name" value="PTP_cat"/>
</dbReference>
<dbReference type="PROSITE" id="PS50056">
    <property type="entry name" value="TYR_PHOSPHATASE_2"/>
    <property type="match status" value="2"/>
</dbReference>
<name>A0A6P4ZXB0_BRABE</name>
<evidence type="ECO:0000256" key="2">
    <source>
        <dbReference type="ARBA" id="ARBA00022801"/>
    </source>
</evidence>
<evidence type="ECO:0000259" key="7">
    <source>
        <dbReference type="PROSITE" id="PS50055"/>
    </source>
</evidence>
<organism evidence="9 10">
    <name type="scientific">Branchiostoma belcheri</name>
    <name type="common">Amphioxus</name>
    <dbReference type="NCBI Taxonomy" id="7741"/>
    <lineage>
        <taxon>Eukaryota</taxon>
        <taxon>Metazoa</taxon>
        <taxon>Chordata</taxon>
        <taxon>Cephalochordata</taxon>
        <taxon>Leptocardii</taxon>
        <taxon>Amphioxiformes</taxon>
        <taxon>Branchiostomatidae</taxon>
        <taxon>Branchiostoma</taxon>
    </lineage>
</organism>
<dbReference type="Gene3D" id="3.90.190.10">
    <property type="entry name" value="Protein tyrosine phosphatase superfamily"/>
    <property type="match status" value="2"/>
</dbReference>
<evidence type="ECO:0000259" key="8">
    <source>
        <dbReference type="PROSITE" id="PS50056"/>
    </source>
</evidence>
<dbReference type="PANTHER" id="PTHR19134:SF555">
    <property type="entry name" value="RECEPTOR-TYPE TYROSINE-PROTEIN PHOSPHATASE DELTA-LIKE ISOFORM X1"/>
    <property type="match status" value="1"/>
</dbReference>
<evidence type="ECO:0000256" key="3">
    <source>
        <dbReference type="ARBA" id="ARBA00022912"/>
    </source>
</evidence>
<dbReference type="Pfam" id="PF00102">
    <property type="entry name" value="Y_phosphatase"/>
    <property type="match status" value="2"/>
</dbReference>
<dbReference type="PROSITE" id="PS50055">
    <property type="entry name" value="TYR_PHOSPHATASE_PTP"/>
    <property type="match status" value="2"/>
</dbReference>
<dbReference type="GO" id="GO:0004725">
    <property type="term" value="F:protein tyrosine phosphatase activity"/>
    <property type="evidence" value="ECO:0007669"/>
    <property type="project" value="UniProtKB-EC"/>
</dbReference>
<dbReference type="SMART" id="SM00194">
    <property type="entry name" value="PTPc"/>
    <property type="match status" value="2"/>
</dbReference>
<dbReference type="SUPFAM" id="SSF52799">
    <property type="entry name" value="(Phosphotyrosine protein) phosphatases II"/>
    <property type="match status" value="2"/>
</dbReference>
<feature type="domain" description="Tyrosine specific protein phosphatases" evidence="8">
    <location>
        <begin position="449"/>
        <end position="524"/>
    </location>
</feature>
<dbReference type="FunFam" id="3.90.190.10:FF:000102">
    <property type="entry name" value="Receptor-type tyrosine-protein phosphatase"/>
    <property type="match status" value="2"/>
</dbReference>
<dbReference type="InterPro" id="IPR029021">
    <property type="entry name" value="Prot-tyrosine_phosphatase-like"/>
</dbReference>
<protein>
    <recommendedName>
        <fullName evidence="6">Tyrosine-protein phosphatase non-receptor type 20</fullName>
        <ecNumber evidence="1">3.1.3.48</ecNumber>
    </recommendedName>
</protein>
<sequence>LIQIKHKALEYLHTYFCITDIVTGLCSHHGNGSITSFRVTLAGSGQAVNEVNAGVDAHIVCDVTGDPLPQVDIFKYSAEGQNLGSLGTVSDANGYQVLSGANATQPGRKAYRFAPVMNGTFRCENHVDERSLQLVVRHQPVPLDPPTVEQQKPGELTVYRSTAYHGDGPVVAMVVQFQPSGGNTWNSTGEVTGNSYVISGLTAGNRKEANLFALATSKLERGELTSIPKEITGQRLAYLRLHTGEWKKTGSYRVEREDIDKYMETTGFDGLIWQFEGLPDELKYKCIVARREVNKAKNRYKNIVPYDYSRVELEPLPGKPDSDYINASWVNGYSKPKAFIAAQGPSAETVEDFWRMIWQYGPKYIIMMADQADKYRVPCQQYWPDNETTSLRSGDLLVTLTKKEVMADYTFRTFIVQKADDEASLKHQITHMQYTGWPQHRGGAPAHSNPLLNLIRTIKLSDPEDLVPPMVVHCGSGVDQTGVFIALYAMLDMLEEEAAVNIREFVVQMRDYRCLMVQGVDHYLYIYGSVLEARRCGKTVVRTDQFLAHAESNLGLNGSKRGAHYCKEFEKLQTLCPNPPPERTMTGALPVNESKNRFHNLLPDDKWRVTLTTPLSDKEGNDYINAIYLDSYRRQNGYIVTQAPLANTVTDFWCMISDTNSNIIVMLNTVGESCPRYWPALASATYGPFNVKVTNTQITPHVTEREFQLTNTFNQKKTTVRQFQLTKFTDDGDSAPLTAPEHLLQLWTEVNTWYRRSKTDGPITVHCESGAGLSGVFCTVDMTLDRSEVEQAVDVFQAVRMLRHHRPEMVCTEDQYKLCYQVVQKHLQTTATTSS</sequence>
<evidence type="ECO:0000256" key="5">
    <source>
        <dbReference type="ARBA" id="ARBA00058215"/>
    </source>
</evidence>
<evidence type="ECO:0000313" key="10">
    <source>
        <dbReference type="RefSeq" id="XP_019645820.1"/>
    </source>
</evidence>
<dbReference type="KEGG" id="bbel:109486427"/>
<feature type="domain" description="Tyrosine specific protein phosphatases" evidence="8">
    <location>
        <begin position="744"/>
        <end position="817"/>
    </location>
</feature>
<comment type="function">
    <text evidence="5">Tyrosine-protein phosphatase targeted to sites of actin polymerization in response of varied extracellular stimuli. Has tyrosine phosphatase activity towards various tyrosyl phosphorylated substrates.</text>
</comment>
<dbReference type="GeneID" id="109486427"/>
<feature type="domain" description="Tyrosine-protein phosphatase" evidence="7">
    <location>
        <begin position="565"/>
        <end position="826"/>
    </location>
</feature>
<evidence type="ECO:0000313" key="9">
    <source>
        <dbReference type="Proteomes" id="UP000515135"/>
    </source>
</evidence>
<keyword evidence="9" id="KW-1185">Reference proteome</keyword>
<dbReference type="SMART" id="SM00404">
    <property type="entry name" value="PTPc_motif"/>
    <property type="match status" value="2"/>
</dbReference>
<evidence type="ECO:0000256" key="4">
    <source>
        <dbReference type="ARBA" id="ARBA00051722"/>
    </source>
</evidence>
<dbReference type="EC" id="3.1.3.48" evidence="1"/>